<dbReference type="EMBL" id="JAGFNK010000025">
    <property type="protein sequence ID" value="KAI9511239.1"/>
    <property type="molecule type" value="Genomic_DNA"/>
</dbReference>
<evidence type="ECO:0000313" key="2">
    <source>
        <dbReference type="Proteomes" id="UP001207468"/>
    </source>
</evidence>
<dbReference type="Proteomes" id="UP001207468">
    <property type="component" value="Unassembled WGS sequence"/>
</dbReference>
<proteinExistence type="predicted"/>
<feature type="non-terminal residue" evidence="1">
    <location>
        <position position="75"/>
    </location>
</feature>
<name>A0ACC0UJK7_9AGAM</name>
<protein>
    <submittedName>
        <fullName evidence="1">Uncharacterized protein</fullName>
    </submittedName>
</protein>
<gene>
    <name evidence="1" type="ORF">F5148DRAFT_1172810</name>
</gene>
<evidence type="ECO:0000313" key="1">
    <source>
        <dbReference type="EMBL" id="KAI9511239.1"/>
    </source>
</evidence>
<reference evidence="1" key="1">
    <citation type="submission" date="2021-03" db="EMBL/GenBank/DDBJ databases">
        <title>Evolutionary priming and transition to the ectomycorrhizal habit in an iconic lineage of mushroom-forming fungi: is preadaptation a requirement?</title>
        <authorList>
            <consortium name="DOE Joint Genome Institute"/>
            <person name="Looney B.P."/>
            <person name="Miyauchi S."/>
            <person name="Morin E."/>
            <person name="Drula E."/>
            <person name="Courty P.E."/>
            <person name="Chicoki N."/>
            <person name="Fauchery L."/>
            <person name="Kohler A."/>
            <person name="Kuo A."/>
            <person name="LaButti K."/>
            <person name="Pangilinan J."/>
            <person name="Lipzen A."/>
            <person name="Riley R."/>
            <person name="Andreopoulos W."/>
            <person name="He G."/>
            <person name="Johnson J."/>
            <person name="Barry K.W."/>
            <person name="Grigoriev I.V."/>
            <person name="Nagy L."/>
            <person name="Hibbett D."/>
            <person name="Henrissat B."/>
            <person name="Matheny P.B."/>
            <person name="Labbe J."/>
            <person name="Martin A.F."/>
        </authorList>
    </citation>
    <scope>NUCLEOTIDE SEQUENCE</scope>
    <source>
        <strain evidence="1">BPL698</strain>
    </source>
</reference>
<comment type="caution">
    <text evidence="1">The sequence shown here is derived from an EMBL/GenBank/DDBJ whole genome shotgun (WGS) entry which is preliminary data.</text>
</comment>
<sequence>MMTMCPMLANYFLLSLALLPLLCPKCPLLKQSNNNNNLSRRSVLFQALFQYPNCQPPSTKTKVLLFTWFNHHQFG</sequence>
<keyword evidence="2" id="KW-1185">Reference proteome</keyword>
<organism evidence="1 2">
    <name type="scientific">Russula earlei</name>
    <dbReference type="NCBI Taxonomy" id="71964"/>
    <lineage>
        <taxon>Eukaryota</taxon>
        <taxon>Fungi</taxon>
        <taxon>Dikarya</taxon>
        <taxon>Basidiomycota</taxon>
        <taxon>Agaricomycotina</taxon>
        <taxon>Agaricomycetes</taxon>
        <taxon>Russulales</taxon>
        <taxon>Russulaceae</taxon>
        <taxon>Russula</taxon>
    </lineage>
</organism>
<accession>A0ACC0UJK7</accession>